<name>A0A078QPL1_PHOVU</name>
<organism evidence="2 3">
    <name type="scientific">Phocaeicola vulgatus str. 3775 SL</name>
    <name type="common">B</name>
    <name type="synonym">iv</name>
    <dbReference type="NCBI Taxonomy" id="1339350"/>
    <lineage>
        <taxon>Bacteria</taxon>
        <taxon>Pseudomonadati</taxon>
        <taxon>Bacteroidota</taxon>
        <taxon>Bacteroidia</taxon>
        <taxon>Bacteroidales</taxon>
        <taxon>Bacteroidaceae</taxon>
        <taxon>Phocaeicola</taxon>
    </lineage>
</organism>
<dbReference type="AlphaFoldDB" id="A0A078QPL1"/>
<protein>
    <submittedName>
        <fullName evidence="2">Uncharacterized protein</fullName>
    </submittedName>
</protein>
<feature type="region of interest" description="Disordered" evidence="1">
    <location>
        <begin position="1"/>
        <end position="32"/>
    </location>
</feature>
<proteinExistence type="predicted"/>
<dbReference type="Proteomes" id="UP000028134">
    <property type="component" value="Unassembled WGS sequence"/>
</dbReference>
<reference evidence="2 3" key="1">
    <citation type="submission" date="2014-04" db="EMBL/GenBank/DDBJ databases">
        <authorList>
            <person name="Sears C."/>
            <person name="Carroll K."/>
            <person name="Sack B.R."/>
            <person name="Qadri F."/>
            <person name="Myers L.L."/>
            <person name="Chung G.-T."/>
            <person name="Escheverria P."/>
            <person name="Fraser C.M."/>
            <person name="Sadzewicz L."/>
            <person name="Shefchek K.A."/>
            <person name="Tallon L."/>
            <person name="Das S.P."/>
            <person name="Daugherty S."/>
            <person name="Mongodin E.F."/>
        </authorList>
    </citation>
    <scope>NUCLEOTIDE SEQUENCE [LARGE SCALE GENOMIC DNA]</scope>
    <source>
        <strain evidence="3">3775 SL(B) 10 (iv)</strain>
    </source>
</reference>
<comment type="caution">
    <text evidence="2">The sequence shown here is derived from an EMBL/GenBank/DDBJ whole genome shotgun (WGS) entry which is preliminary data.</text>
</comment>
<gene>
    <name evidence="2" type="ORF">M097_4676</name>
</gene>
<evidence type="ECO:0000313" key="3">
    <source>
        <dbReference type="Proteomes" id="UP000028134"/>
    </source>
</evidence>
<dbReference type="EMBL" id="JNHI01000084">
    <property type="protein sequence ID" value="KDS24396.1"/>
    <property type="molecule type" value="Genomic_DNA"/>
</dbReference>
<evidence type="ECO:0000256" key="1">
    <source>
        <dbReference type="SAM" id="MobiDB-lite"/>
    </source>
</evidence>
<accession>A0A078QPL1</accession>
<sequence>MAEMQTITAEVLGMERGQSSEKKHLTAQQFKA</sequence>
<evidence type="ECO:0000313" key="2">
    <source>
        <dbReference type="EMBL" id="KDS24396.1"/>
    </source>
</evidence>
<feature type="non-terminal residue" evidence="2">
    <location>
        <position position="32"/>
    </location>
</feature>